<dbReference type="InterPro" id="IPR032466">
    <property type="entry name" value="Metal_Hydrolase"/>
</dbReference>
<dbReference type="PROSITE" id="PS01137">
    <property type="entry name" value="TATD_1"/>
    <property type="match status" value="1"/>
</dbReference>
<dbReference type="GO" id="GO:0016829">
    <property type="term" value="F:lyase activity"/>
    <property type="evidence" value="ECO:0007669"/>
    <property type="project" value="UniProtKB-KW"/>
</dbReference>
<evidence type="ECO:0000259" key="2">
    <source>
        <dbReference type="Pfam" id="PF04909"/>
    </source>
</evidence>
<evidence type="ECO:0000313" key="3">
    <source>
        <dbReference type="EMBL" id="MFC7189351.1"/>
    </source>
</evidence>
<dbReference type="PANTHER" id="PTHR21240">
    <property type="entry name" value="2-AMINO-3-CARBOXYLMUCONATE-6-SEMIALDEHYDE DECARBOXYLASE"/>
    <property type="match status" value="1"/>
</dbReference>
<dbReference type="AlphaFoldDB" id="A0ABD5YJ37"/>
<comment type="caution">
    <text evidence="3">The sequence shown here is derived from an EMBL/GenBank/DDBJ whole genome shotgun (WGS) entry which is preliminary data.</text>
</comment>
<reference evidence="3 4" key="1">
    <citation type="journal article" date="2019" name="Int. J. Syst. Evol. Microbiol.">
        <title>The Global Catalogue of Microorganisms (GCM) 10K type strain sequencing project: providing services to taxonomists for standard genome sequencing and annotation.</title>
        <authorList>
            <consortium name="The Broad Institute Genomics Platform"/>
            <consortium name="The Broad Institute Genome Sequencing Center for Infectious Disease"/>
            <person name="Wu L."/>
            <person name="Ma J."/>
        </authorList>
    </citation>
    <scope>NUCLEOTIDE SEQUENCE [LARGE SCALE GENOMIC DNA]</scope>
    <source>
        <strain evidence="3 4">RDMS1</strain>
    </source>
</reference>
<keyword evidence="4" id="KW-1185">Reference proteome</keyword>
<dbReference type="PANTHER" id="PTHR21240:SF28">
    <property type="entry name" value="ISO-OROTATE DECARBOXYLASE (EUROFUNG)"/>
    <property type="match status" value="1"/>
</dbReference>
<dbReference type="InterPro" id="IPR006680">
    <property type="entry name" value="Amidohydro-rel"/>
</dbReference>
<gene>
    <name evidence="3" type="ORF">ACFQL7_05485</name>
</gene>
<dbReference type="InterPro" id="IPR018228">
    <property type="entry name" value="DNase_TatD-rel_CS"/>
</dbReference>
<dbReference type="Proteomes" id="UP001596417">
    <property type="component" value="Unassembled WGS sequence"/>
</dbReference>
<keyword evidence="1" id="KW-0456">Lyase</keyword>
<evidence type="ECO:0000313" key="4">
    <source>
        <dbReference type="Proteomes" id="UP001596417"/>
    </source>
</evidence>
<dbReference type="InterPro" id="IPR032465">
    <property type="entry name" value="ACMSD"/>
</dbReference>
<dbReference type="Gene3D" id="3.20.20.140">
    <property type="entry name" value="Metal-dependent hydrolases"/>
    <property type="match status" value="1"/>
</dbReference>
<proteinExistence type="predicted"/>
<sequence>MIIDAHAHLDEVESFGWKDTPSTLLRLMDAAGIDTAVVTTYADTPGPEDGVERLREYVDDHRDRFIGFPRMDPRYGDEAIEIFEQAIIEYGMKGLKLHPVSNLSNPYSEFNVELLETAARLDVPVLFHSGDRILCLPRQIGEAARKTKATLIMGHIGGFFNAREAIAVAAEHENIILETSALPYPRIIQEAVDQLGADRVIYGSDQPAANPHVELEKFVSSI</sequence>
<dbReference type="SUPFAM" id="SSF51556">
    <property type="entry name" value="Metallo-dependent hydrolases"/>
    <property type="match status" value="1"/>
</dbReference>
<accession>A0ABD5YJ37</accession>
<name>A0ABD5YJ37_9EURY</name>
<evidence type="ECO:0000256" key="1">
    <source>
        <dbReference type="ARBA" id="ARBA00023239"/>
    </source>
</evidence>
<dbReference type="Pfam" id="PF04909">
    <property type="entry name" value="Amidohydro_2"/>
    <property type="match status" value="1"/>
</dbReference>
<protein>
    <submittedName>
        <fullName evidence="3">Amidohydrolase family protein</fullName>
    </submittedName>
</protein>
<organism evidence="3 4">
    <name type="scientific">Halocatena marina</name>
    <dbReference type="NCBI Taxonomy" id="2934937"/>
    <lineage>
        <taxon>Archaea</taxon>
        <taxon>Methanobacteriati</taxon>
        <taxon>Methanobacteriota</taxon>
        <taxon>Stenosarchaea group</taxon>
        <taxon>Halobacteria</taxon>
        <taxon>Halobacteriales</taxon>
        <taxon>Natronomonadaceae</taxon>
        <taxon>Halocatena</taxon>
    </lineage>
</organism>
<dbReference type="RefSeq" id="WP_390204855.1">
    <property type="nucleotide sequence ID" value="NZ_JBHTAX010000001.1"/>
</dbReference>
<dbReference type="CDD" id="cd01292">
    <property type="entry name" value="metallo-dependent_hydrolases"/>
    <property type="match status" value="1"/>
</dbReference>
<feature type="domain" description="Amidohydrolase-related" evidence="2">
    <location>
        <begin position="3"/>
        <end position="218"/>
    </location>
</feature>
<dbReference type="EMBL" id="JBHTAX010000001">
    <property type="protein sequence ID" value="MFC7189351.1"/>
    <property type="molecule type" value="Genomic_DNA"/>
</dbReference>